<keyword evidence="1" id="KW-0433">Leucine-rich repeat</keyword>
<evidence type="ECO:0000313" key="5">
    <source>
        <dbReference type="Proteomes" id="UP000236630"/>
    </source>
</evidence>
<evidence type="ECO:0000259" key="3">
    <source>
        <dbReference type="Pfam" id="PF20160"/>
    </source>
</evidence>
<name>A0A2H5MWE0_CITUN</name>
<keyword evidence="2" id="KW-0677">Repeat</keyword>
<feature type="domain" description="C-JID" evidence="3">
    <location>
        <begin position="57"/>
        <end position="103"/>
    </location>
</feature>
<feature type="non-terminal residue" evidence="4">
    <location>
        <position position="1"/>
    </location>
</feature>
<evidence type="ECO:0000313" key="4">
    <source>
        <dbReference type="EMBL" id="GAY32324.1"/>
    </source>
</evidence>
<comment type="caution">
    <text evidence="4">The sequence shown here is derived from an EMBL/GenBank/DDBJ whole genome shotgun (WGS) entry which is preliminary data.</text>
</comment>
<dbReference type="AlphaFoldDB" id="A0A2H5MWE0"/>
<gene>
    <name evidence="4" type="ORF">CUMW_273490</name>
</gene>
<proteinExistence type="predicted"/>
<keyword evidence="5" id="KW-1185">Reference proteome</keyword>
<evidence type="ECO:0000256" key="1">
    <source>
        <dbReference type="ARBA" id="ARBA00022614"/>
    </source>
</evidence>
<protein>
    <recommendedName>
        <fullName evidence="3">C-JID domain-containing protein</fullName>
    </recommendedName>
</protein>
<accession>A0A2H5MWE0</accession>
<sequence length="135" mass="15659">VVFFDRSNNFKLEGNFTAGILEDTQRSPHMDHKLAVRWQEVQENRGFSMGKVHMVRPGNEIPKWFKFQSARSFVTLEMPPDFFRNSRVQGIAFSAILAFSNRHVDCGRWFSFSFELKVKITKDCGPHDTVISEQS</sequence>
<dbReference type="InterPro" id="IPR045344">
    <property type="entry name" value="C-JID"/>
</dbReference>
<evidence type="ECO:0000256" key="2">
    <source>
        <dbReference type="ARBA" id="ARBA00022737"/>
    </source>
</evidence>
<dbReference type="Pfam" id="PF20160">
    <property type="entry name" value="C-JID"/>
    <property type="match status" value="1"/>
</dbReference>
<reference evidence="4 5" key="1">
    <citation type="journal article" date="2017" name="Front. Genet.">
        <title>Draft sequencing of the heterozygous diploid genome of Satsuma (Citrus unshiu Marc.) using a hybrid assembly approach.</title>
        <authorList>
            <person name="Shimizu T."/>
            <person name="Tanizawa Y."/>
            <person name="Mochizuki T."/>
            <person name="Nagasaki H."/>
            <person name="Yoshioka T."/>
            <person name="Toyoda A."/>
            <person name="Fujiyama A."/>
            <person name="Kaminuma E."/>
            <person name="Nakamura Y."/>
        </authorList>
    </citation>
    <scope>NUCLEOTIDE SEQUENCE [LARGE SCALE GENOMIC DNA]</scope>
    <source>
        <strain evidence="5">cv. Miyagawa wase</strain>
    </source>
</reference>
<dbReference type="Proteomes" id="UP000236630">
    <property type="component" value="Unassembled WGS sequence"/>
</dbReference>
<organism evidence="4 5">
    <name type="scientific">Citrus unshiu</name>
    <name type="common">Satsuma mandarin</name>
    <name type="synonym">Citrus nobilis var. unshiu</name>
    <dbReference type="NCBI Taxonomy" id="55188"/>
    <lineage>
        <taxon>Eukaryota</taxon>
        <taxon>Viridiplantae</taxon>
        <taxon>Streptophyta</taxon>
        <taxon>Embryophyta</taxon>
        <taxon>Tracheophyta</taxon>
        <taxon>Spermatophyta</taxon>
        <taxon>Magnoliopsida</taxon>
        <taxon>eudicotyledons</taxon>
        <taxon>Gunneridae</taxon>
        <taxon>Pentapetalae</taxon>
        <taxon>rosids</taxon>
        <taxon>malvids</taxon>
        <taxon>Sapindales</taxon>
        <taxon>Rutaceae</taxon>
        <taxon>Aurantioideae</taxon>
        <taxon>Citrus</taxon>
    </lineage>
</organism>
<dbReference type="EMBL" id="BDQV01001357">
    <property type="protein sequence ID" value="GAY32324.1"/>
    <property type="molecule type" value="Genomic_DNA"/>
</dbReference>